<dbReference type="EMBL" id="AZEH01000020">
    <property type="protein sequence ID" value="KRL05825.1"/>
    <property type="molecule type" value="Genomic_DNA"/>
</dbReference>
<dbReference type="PIRSF" id="PIRSF016184">
    <property type="entry name" value="PhzC_PhzF"/>
    <property type="match status" value="1"/>
</dbReference>
<keyword evidence="2" id="KW-0413">Isomerase</keyword>
<dbReference type="RefSeq" id="WP_057895554.1">
    <property type="nucleotide sequence ID" value="NZ_AZEH01000020.1"/>
</dbReference>
<comment type="caution">
    <text evidence="4">The sequence shown here is derived from an EMBL/GenBank/DDBJ whole genome shotgun (WGS) entry which is preliminary data.</text>
</comment>
<dbReference type="AlphaFoldDB" id="A0A0R1MD70"/>
<sequence>MVEIYVASAFSKDNAGGNKAGLVFNRPDLNSIQKMEIAKQLGYAETAFITKSSIADFRLEYFTPTEEVPLCGHATIGTFTTLKLLKQLSKSEYMIETKSGVLSIKIKSDGMVFMEQNTPTFFNELALESFNKCLDVDSIDDKLPIQIVSTGLRDILLPIKSTKDLRQLDPNFKVMTELSKNQNVIGVHAFALEKEKNSVIAICRNFAPLYDINEESATGTSNCALACYLFKYVEKKSQYIFEQGYNLNNLSRIVVNLTIHDDIIDSVFVGGYGYLVEKKSISV</sequence>
<evidence type="ECO:0000256" key="1">
    <source>
        <dbReference type="ARBA" id="ARBA00008270"/>
    </source>
</evidence>
<dbReference type="InterPro" id="IPR003719">
    <property type="entry name" value="Phenazine_PhzF-like"/>
</dbReference>
<dbReference type="GO" id="GO:0005737">
    <property type="term" value="C:cytoplasm"/>
    <property type="evidence" value="ECO:0007669"/>
    <property type="project" value="TreeGrafter"/>
</dbReference>
<dbReference type="GO" id="GO:0016853">
    <property type="term" value="F:isomerase activity"/>
    <property type="evidence" value="ECO:0007669"/>
    <property type="project" value="UniProtKB-KW"/>
</dbReference>
<dbReference type="PANTHER" id="PTHR13774">
    <property type="entry name" value="PHENAZINE BIOSYNTHESIS PROTEIN"/>
    <property type="match status" value="1"/>
</dbReference>
<keyword evidence="5" id="KW-1185">Reference proteome</keyword>
<dbReference type="PATRIC" id="fig|1423777.3.peg.601"/>
<reference evidence="4 5" key="1">
    <citation type="journal article" date="2015" name="Genome Announc.">
        <title>Expanding the biotechnology potential of lactobacilli through comparative genomics of 213 strains and associated genera.</title>
        <authorList>
            <person name="Sun Z."/>
            <person name="Harris H.M."/>
            <person name="McCann A."/>
            <person name="Guo C."/>
            <person name="Argimon S."/>
            <person name="Zhang W."/>
            <person name="Yang X."/>
            <person name="Jeffery I.B."/>
            <person name="Cooney J.C."/>
            <person name="Kagawa T.F."/>
            <person name="Liu W."/>
            <person name="Song Y."/>
            <person name="Salvetti E."/>
            <person name="Wrobel A."/>
            <person name="Rasinkangas P."/>
            <person name="Parkhill J."/>
            <person name="Rea M.C."/>
            <person name="O'Sullivan O."/>
            <person name="Ritari J."/>
            <person name="Douillard F.P."/>
            <person name="Paul Ross R."/>
            <person name="Yang R."/>
            <person name="Briner A.E."/>
            <person name="Felis G.E."/>
            <person name="de Vos W.M."/>
            <person name="Barrangou R."/>
            <person name="Klaenhammer T.R."/>
            <person name="Caufield P.W."/>
            <person name="Cui Y."/>
            <person name="Zhang H."/>
            <person name="O'Toole P.W."/>
        </authorList>
    </citation>
    <scope>NUCLEOTIDE SEQUENCE [LARGE SCALE GENOMIC DNA]</scope>
    <source>
        <strain evidence="4 5">DSM 19972</strain>
    </source>
</reference>
<dbReference type="PANTHER" id="PTHR13774:SF39">
    <property type="entry name" value="BIOSYNTHESIS PROTEIN, PUTATIVE-RELATED"/>
    <property type="match status" value="1"/>
</dbReference>
<dbReference type="Proteomes" id="UP000051686">
    <property type="component" value="Unassembled WGS sequence"/>
</dbReference>
<feature type="active site" evidence="3">
    <location>
        <position position="45"/>
    </location>
</feature>
<protein>
    <recommendedName>
        <fullName evidence="6">Phenazine biosynthesis protein PhzF family</fullName>
    </recommendedName>
</protein>
<dbReference type="SUPFAM" id="SSF54506">
    <property type="entry name" value="Diaminopimelate epimerase-like"/>
    <property type="match status" value="1"/>
</dbReference>
<gene>
    <name evidence="4" type="ORF">FD46_GL000582</name>
</gene>
<dbReference type="OrthoDB" id="9788221at2"/>
<comment type="similarity">
    <text evidence="1">Belongs to the PhzF family.</text>
</comment>
<proteinExistence type="inferred from homology"/>
<accession>A0A0R1MD70</accession>
<dbReference type="Pfam" id="PF02567">
    <property type="entry name" value="PhzC-PhzF"/>
    <property type="match status" value="1"/>
</dbReference>
<organism evidence="4 5">
    <name type="scientific">Liquorilactobacillus oeni DSM 19972</name>
    <dbReference type="NCBI Taxonomy" id="1423777"/>
    <lineage>
        <taxon>Bacteria</taxon>
        <taxon>Bacillati</taxon>
        <taxon>Bacillota</taxon>
        <taxon>Bacilli</taxon>
        <taxon>Lactobacillales</taxon>
        <taxon>Lactobacillaceae</taxon>
        <taxon>Liquorilactobacillus</taxon>
    </lineage>
</organism>
<evidence type="ECO:0000256" key="2">
    <source>
        <dbReference type="ARBA" id="ARBA00023235"/>
    </source>
</evidence>
<evidence type="ECO:0000313" key="4">
    <source>
        <dbReference type="EMBL" id="KRL05825.1"/>
    </source>
</evidence>
<dbReference type="STRING" id="1423777.FD46_GL000582"/>
<dbReference type="NCBIfam" id="TIGR00654">
    <property type="entry name" value="PhzF_family"/>
    <property type="match status" value="1"/>
</dbReference>
<evidence type="ECO:0000256" key="3">
    <source>
        <dbReference type="PIRSR" id="PIRSR016184-1"/>
    </source>
</evidence>
<evidence type="ECO:0000313" key="5">
    <source>
        <dbReference type="Proteomes" id="UP000051686"/>
    </source>
</evidence>
<dbReference type="Gene3D" id="3.10.310.10">
    <property type="entry name" value="Diaminopimelate Epimerase, Chain A, domain 1"/>
    <property type="match status" value="2"/>
</dbReference>
<name>A0A0R1MD70_9LACO</name>
<evidence type="ECO:0008006" key="6">
    <source>
        <dbReference type="Google" id="ProtNLM"/>
    </source>
</evidence>